<evidence type="ECO:0000313" key="1">
    <source>
        <dbReference type="EnsemblMetazoa" id="GAUT017274-PA"/>
    </source>
</evidence>
<organism evidence="1 2">
    <name type="scientific">Glossina austeni</name>
    <name type="common">Savannah tsetse fly</name>
    <dbReference type="NCBI Taxonomy" id="7395"/>
    <lineage>
        <taxon>Eukaryota</taxon>
        <taxon>Metazoa</taxon>
        <taxon>Ecdysozoa</taxon>
        <taxon>Arthropoda</taxon>
        <taxon>Hexapoda</taxon>
        <taxon>Insecta</taxon>
        <taxon>Pterygota</taxon>
        <taxon>Neoptera</taxon>
        <taxon>Endopterygota</taxon>
        <taxon>Diptera</taxon>
        <taxon>Brachycera</taxon>
        <taxon>Muscomorpha</taxon>
        <taxon>Hippoboscoidea</taxon>
        <taxon>Glossinidae</taxon>
        <taxon>Glossina</taxon>
    </lineage>
</organism>
<protein>
    <submittedName>
        <fullName evidence="1">Uncharacterized protein</fullName>
    </submittedName>
</protein>
<dbReference type="EnsemblMetazoa" id="GAUT017274-RA">
    <property type="protein sequence ID" value="GAUT017274-PA"/>
    <property type="gene ID" value="GAUT017274"/>
</dbReference>
<sequence length="190" mass="22340">MLFKTLRLEQRRYRKGNEKWTYTGSDECKRYGRIVLTERRYIVLPRKLISLRRSSNFGLRNFSSSAKLCLTRISREFKYLGLLGGVKKKTMLAALKRLWNPVNVDKFTTSMIIHVRPNAHSQYLGELSEEKLITQEINSLAGKRAMQIQCVACFKTLPNNHREEVFRNIYMFSISFNAGFFQNMRRAEVD</sequence>
<dbReference type="Proteomes" id="UP000078200">
    <property type="component" value="Unassembled WGS sequence"/>
</dbReference>
<dbReference type="VEuPathDB" id="VectorBase:GAUT017274"/>
<proteinExistence type="predicted"/>
<name>A0A1A9UVQ1_GLOAU</name>
<keyword evidence="2" id="KW-1185">Reference proteome</keyword>
<dbReference type="AlphaFoldDB" id="A0A1A9UVQ1"/>
<evidence type="ECO:0000313" key="2">
    <source>
        <dbReference type="Proteomes" id="UP000078200"/>
    </source>
</evidence>
<accession>A0A1A9UVQ1</accession>
<reference evidence="1" key="1">
    <citation type="submission" date="2020-05" db="UniProtKB">
        <authorList>
            <consortium name="EnsemblMetazoa"/>
        </authorList>
    </citation>
    <scope>IDENTIFICATION</scope>
    <source>
        <strain evidence="1">TTRI</strain>
    </source>
</reference>